<dbReference type="VEuPathDB" id="MicrosporidiaDB:THOM_1531"/>
<dbReference type="EMBL" id="JH993952">
    <property type="protein sequence ID" value="ELQ75492.1"/>
    <property type="molecule type" value="Genomic_DNA"/>
</dbReference>
<dbReference type="OrthoDB" id="10351309at2759"/>
<accession>L7JXK8</accession>
<keyword evidence="2" id="KW-1185">Reference proteome</keyword>
<protein>
    <submittedName>
        <fullName evidence="1">Uncharacterized protein</fullName>
    </submittedName>
</protein>
<dbReference type="InParanoid" id="L7JXK8"/>
<dbReference type="OMA" id="EMRFEVQ"/>
<organism evidence="1 2">
    <name type="scientific">Trachipleistophora hominis</name>
    <name type="common">Microsporidian parasite</name>
    <dbReference type="NCBI Taxonomy" id="72359"/>
    <lineage>
        <taxon>Eukaryota</taxon>
        <taxon>Fungi</taxon>
        <taxon>Fungi incertae sedis</taxon>
        <taxon>Microsporidia</taxon>
        <taxon>Pleistophoridae</taxon>
        <taxon>Trachipleistophora</taxon>
    </lineage>
</organism>
<evidence type="ECO:0000313" key="2">
    <source>
        <dbReference type="Proteomes" id="UP000011185"/>
    </source>
</evidence>
<dbReference type="HOGENOM" id="CLU_1230673_0_0_1"/>
<gene>
    <name evidence="1" type="ORF">THOM_1531</name>
</gene>
<proteinExistence type="predicted"/>
<name>L7JXK8_TRAHO</name>
<dbReference type="Proteomes" id="UP000011185">
    <property type="component" value="Unassembled WGS sequence"/>
</dbReference>
<reference evidence="1 2" key="1">
    <citation type="journal article" date="2012" name="PLoS Pathog.">
        <title>The genome of the obligate intracellular parasite Trachipleistophora hominis: new insights into microsporidian genome dynamics and reductive evolution.</title>
        <authorList>
            <person name="Heinz E."/>
            <person name="Williams T.A."/>
            <person name="Nakjang S."/>
            <person name="Noel C.J."/>
            <person name="Swan D.C."/>
            <person name="Goldberg A.V."/>
            <person name="Harris S.R."/>
            <person name="Weinmaier T."/>
            <person name="Markert S."/>
            <person name="Becher D."/>
            <person name="Bernhardt J."/>
            <person name="Dagan T."/>
            <person name="Hacker C."/>
            <person name="Lucocq J.M."/>
            <person name="Schweder T."/>
            <person name="Rattei T."/>
            <person name="Hall N."/>
            <person name="Hirt R.P."/>
            <person name="Embley T.M."/>
        </authorList>
    </citation>
    <scope>NUCLEOTIDE SEQUENCE [LARGE SCALE GENOMIC DNA]</scope>
</reference>
<sequence>MTNHNPRSANKIFFRHTNLLRQSSPSKPSNPSFMSVLSTHINKFLTTLSNNFIQELHKTGTITPRYSALIQNIDAFERTLNQYFHIPRVIHDAVQYLRPKYEVNLNIPQHYGSYAVHVDRRNIIRGLPAVQFKPSIFYTLYKLYGWLTANWENDKKIDRMEQFVIPKYFENKGVCDLRNYESGDVVNGRVEMRFEVQRDGKHYYGRCLADLRNDEIRDYEENEIA</sequence>
<dbReference type="AlphaFoldDB" id="L7JXK8"/>
<evidence type="ECO:0000313" key="1">
    <source>
        <dbReference type="EMBL" id="ELQ75492.1"/>
    </source>
</evidence>